<dbReference type="AlphaFoldDB" id="A0AAD9EG76"/>
<accession>A0AAD9EG76</accession>
<organism evidence="2 3">
    <name type="scientific">Colletotrichum chrysophilum</name>
    <dbReference type="NCBI Taxonomy" id="1836956"/>
    <lineage>
        <taxon>Eukaryota</taxon>
        <taxon>Fungi</taxon>
        <taxon>Dikarya</taxon>
        <taxon>Ascomycota</taxon>
        <taxon>Pezizomycotina</taxon>
        <taxon>Sordariomycetes</taxon>
        <taxon>Hypocreomycetidae</taxon>
        <taxon>Glomerellales</taxon>
        <taxon>Glomerellaceae</taxon>
        <taxon>Colletotrichum</taxon>
        <taxon>Colletotrichum gloeosporioides species complex</taxon>
    </lineage>
</organism>
<protein>
    <submittedName>
        <fullName evidence="2">Uncharacterized protein</fullName>
    </submittedName>
</protein>
<comment type="caution">
    <text evidence="2">The sequence shown here is derived from an EMBL/GenBank/DDBJ whole genome shotgun (WGS) entry which is preliminary data.</text>
</comment>
<feature type="region of interest" description="Disordered" evidence="1">
    <location>
        <begin position="1"/>
        <end position="38"/>
    </location>
</feature>
<evidence type="ECO:0000256" key="1">
    <source>
        <dbReference type="SAM" id="MobiDB-lite"/>
    </source>
</evidence>
<name>A0AAD9EG76_9PEZI</name>
<gene>
    <name evidence="2" type="ORF">CCHR01_10068</name>
</gene>
<sequence>MVRGPVRGQPSQAKNRPTRGINDWNERQRRSAAGSSGNGVEMCVAAVVVVVVEGKERGADTEEKVPQSRSILCSAGPAGWLWTPVSRLILGEALEPLSPSTSSAAVGRGDYFDVPGGWRRVSQVP</sequence>
<keyword evidence="3" id="KW-1185">Reference proteome</keyword>
<proteinExistence type="predicted"/>
<dbReference type="EMBL" id="JAQOWY010000207">
    <property type="protein sequence ID" value="KAK1847278.1"/>
    <property type="molecule type" value="Genomic_DNA"/>
</dbReference>
<evidence type="ECO:0000313" key="3">
    <source>
        <dbReference type="Proteomes" id="UP001243330"/>
    </source>
</evidence>
<reference evidence="2" key="1">
    <citation type="submission" date="2023-01" db="EMBL/GenBank/DDBJ databases">
        <title>Colletotrichum chrysophilum M932 genome sequence.</title>
        <authorList>
            <person name="Baroncelli R."/>
        </authorList>
    </citation>
    <scope>NUCLEOTIDE SEQUENCE</scope>
    <source>
        <strain evidence="2">M932</strain>
    </source>
</reference>
<evidence type="ECO:0000313" key="2">
    <source>
        <dbReference type="EMBL" id="KAK1847278.1"/>
    </source>
</evidence>
<dbReference type="Proteomes" id="UP001243330">
    <property type="component" value="Unassembled WGS sequence"/>
</dbReference>